<comment type="caution">
    <text evidence="9">The sequence shown here is derived from an EMBL/GenBank/DDBJ whole genome shotgun (WGS) entry which is preliminary data.</text>
</comment>
<name>A0A2W7GUM0_9BACT</name>
<accession>A0A2W7GUM0</accession>
<organism evidence="9 10">
    <name type="scientific">Metamycoplasma auris</name>
    <dbReference type="NCBI Taxonomy" id="51363"/>
    <lineage>
        <taxon>Bacteria</taxon>
        <taxon>Bacillati</taxon>
        <taxon>Mycoplasmatota</taxon>
        <taxon>Mycoplasmoidales</taxon>
        <taxon>Metamycoplasmataceae</taxon>
        <taxon>Metamycoplasma</taxon>
    </lineage>
</organism>
<keyword evidence="5 7" id="KW-1133">Transmembrane helix</keyword>
<evidence type="ECO:0000256" key="7">
    <source>
        <dbReference type="SAM" id="Phobius"/>
    </source>
</evidence>
<proteinExistence type="predicted"/>
<dbReference type="EMBL" id="QKUB01000002">
    <property type="protein sequence ID" value="PZW01443.1"/>
    <property type="molecule type" value="Genomic_DNA"/>
</dbReference>
<keyword evidence="10" id="KW-1185">Reference proteome</keyword>
<evidence type="ECO:0000313" key="10">
    <source>
        <dbReference type="Proteomes" id="UP000249646"/>
    </source>
</evidence>
<evidence type="ECO:0000256" key="2">
    <source>
        <dbReference type="ARBA" id="ARBA00022448"/>
    </source>
</evidence>
<dbReference type="PROSITE" id="PS50928">
    <property type="entry name" value="ABC_TM1"/>
    <property type="match status" value="1"/>
</dbReference>
<dbReference type="Gene3D" id="1.10.3720.10">
    <property type="entry name" value="MetI-like"/>
    <property type="match status" value="1"/>
</dbReference>
<evidence type="ECO:0000256" key="5">
    <source>
        <dbReference type="ARBA" id="ARBA00022989"/>
    </source>
</evidence>
<evidence type="ECO:0000256" key="6">
    <source>
        <dbReference type="ARBA" id="ARBA00023136"/>
    </source>
</evidence>
<evidence type="ECO:0000256" key="4">
    <source>
        <dbReference type="ARBA" id="ARBA00022692"/>
    </source>
</evidence>
<feature type="transmembrane region" description="Helical" evidence="7">
    <location>
        <begin position="251"/>
        <end position="269"/>
    </location>
</feature>
<evidence type="ECO:0000256" key="3">
    <source>
        <dbReference type="ARBA" id="ARBA00022475"/>
    </source>
</evidence>
<dbReference type="GO" id="GO:0055085">
    <property type="term" value="P:transmembrane transport"/>
    <property type="evidence" value="ECO:0007669"/>
    <property type="project" value="InterPro"/>
</dbReference>
<dbReference type="InterPro" id="IPR000515">
    <property type="entry name" value="MetI-like"/>
</dbReference>
<dbReference type="Proteomes" id="UP000249646">
    <property type="component" value="Unassembled WGS sequence"/>
</dbReference>
<evidence type="ECO:0000313" key="9">
    <source>
        <dbReference type="EMBL" id="PZW01443.1"/>
    </source>
</evidence>
<evidence type="ECO:0000256" key="1">
    <source>
        <dbReference type="ARBA" id="ARBA00004651"/>
    </source>
</evidence>
<feature type="transmembrane region" description="Helical" evidence="7">
    <location>
        <begin position="305"/>
        <end position="330"/>
    </location>
</feature>
<dbReference type="PANTHER" id="PTHR43386">
    <property type="entry name" value="OLIGOPEPTIDE TRANSPORT SYSTEM PERMEASE PROTEIN APPC"/>
    <property type="match status" value="1"/>
</dbReference>
<feature type="transmembrane region" description="Helical" evidence="7">
    <location>
        <begin position="187"/>
        <end position="215"/>
    </location>
</feature>
<feature type="transmembrane region" description="Helical" evidence="7">
    <location>
        <begin position="39"/>
        <end position="59"/>
    </location>
</feature>
<dbReference type="RefSeq" id="WP_111518244.1">
    <property type="nucleotide sequence ID" value="NZ_QKUB01000002.1"/>
</dbReference>
<reference evidence="9 10" key="1">
    <citation type="submission" date="2018-06" db="EMBL/GenBank/DDBJ databases">
        <title>Genomic Encyclopedia of Archaeal and Bacterial Type Strains, Phase II (KMG-II): from individual species to whole genera.</title>
        <authorList>
            <person name="Goeker M."/>
        </authorList>
    </citation>
    <scope>NUCLEOTIDE SEQUENCE [LARGE SCALE GENOMIC DNA]</scope>
    <source>
        <strain evidence="9 10">ATCC 51348</strain>
    </source>
</reference>
<gene>
    <name evidence="9" type="ORF">BCF89_10267</name>
</gene>
<keyword evidence="4 7" id="KW-0812">Transmembrane</keyword>
<dbReference type="GO" id="GO:0005886">
    <property type="term" value="C:plasma membrane"/>
    <property type="evidence" value="ECO:0007669"/>
    <property type="project" value="UniProtKB-SubCell"/>
</dbReference>
<comment type="subcellular location">
    <subcellularLocation>
        <location evidence="1">Cell membrane</location>
        <topology evidence="1">Multi-pass membrane protein</topology>
    </subcellularLocation>
</comment>
<keyword evidence="2" id="KW-0813">Transport</keyword>
<feature type="transmembrane region" description="Helical" evidence="7">
    <location>
        <begin position="227"/>
        <end position="245"/>
    </location>
</feature>
<dbReference type="InterPro" id="IPR035906">
    <property type="entry name" value="MetI-like_sf"/>
</dbReference>
<sequence>MNNLFSFHKNKEKKQSAYVIHQSSTKQYWRRFFGNKLNLTWFILFTILILSLIIALFFIRNSPTKSIDENTALVNNLPSSLNKIIIKDFNRGPELDFIRQIASSEAKMAIAKNREPLFLIYFDSAKHIGGDQTIHTDIVTLIYNPYDLIKAVNNINSEGLKISIPSILYLGTNNQGIDIYSRSIVTLWITIITIFFAIFINIFIGFNLAVIVNISKKNHFINFIDKLINSMSVIPEIIWVFLLSVFIGTKWYAILISLSLICWISYYKLAKEKIWNLLHTEFILASKAIGSSYWQIAYKHMFRYLFADFLIILIERFSMNILIVSSLAFLDFITETNNLNMGSILKEAIILFFENPGYLLLNSIYLILFSLTLKLLSLSFANTLNVKNK</sequence>
<dbReference type="PANTHER" id="PTHR43386:SF1">
    <property type="entry name" value="D,D-DIPEPTIDE TRANSPORT SYSTEM PERMEASE PROTEIN DDPC-RELATED"/>
    <property type="match status" value="1"/>
</dbReference>
<dbReference type="InterPro" id="IPR050366">
    <property type="entry name" value="BP-dependent_transpt_permease"/>
</dbReference>
<evidence type="ECO:0000259" key="8">
    <source>
        <dbReference type="PROSITE" id="PS50928"/>
    </source>
</evidence>
<dbReference type="AlphaFoldDB" id="A0A2W7GUM0"/>
<feature type="transmembrane region" description="Helical" evidence="7">
    <location>
        <begin position="364"/>
        <end position="384"/>
    </location>
</feature>
<protein>
    <submittedName>
        <fullName evidence="9">Peptide/nickel transport system permease protein</fullName>
    </submittedName>
</protein>
<keyword evidence="6 7" id="KW-0472">Membrane</keyword>
<keyword evidence="3" id="KW-1003">Cell membrane</keyword>
<feature type="domain" description="ABC transmembrane type-1" evidence="8">
    <location>
        <begin position="187"/>
        <end position="377"/>
    </location>
</feature>
<dbReference type="OrthoDB" id="397301at2"/>
<dbReference type="SUPFAM" id="SSF161098">
    <property type="entry name" value="MetI-like"/>
    <property type="match status" value="1"/>
</dbReference>